<accession>A0ABR1J638</accession>
<protein>
    <submittedName>
        <fullName evidence="2">Uncharacterized protein</fullName>
    </submittedName>
</protein>
<reference evidence="2 3" key="1">
    <citation type="submission" date="2024-01" db="EMBL/GenBank/DDBJ databases">
        <title>A draft genome for the cacao thread blight pathogen Marasmiellus scandens.</title>
        <authorList>
            <person name="Baruah I.K."/>
            <person name="Leung J."/>
            <person name="Bukari Y."/>
            <person name="Amoako-Attah I."/>
            <person name="Meinhardt L.W."/>
            <person name="Bailey B.A."/>
            <person name="Cohen S.P."/>
        </authorList>
    </citation>
    <scope>NUCLEOTIDE SEQUENCE [LARGE SCALE GENOMIC DNA]</scope>
    <source>
        <strain evidence="2 3">GH-19</strain>
    </source>
</reference>
<evidence type="ECO:0000313" key="2">
    <source>
        <dbReference type="EMBL" id="KAK7449314.1"/>
    </source>
</evidence>
<evidence type="ECO:0000313" key="3">
    <source>
        <dbReference type="Proteomes" id="UP001498398"/>
    </source>
</evidence>
<gene>
    <name evidence="2" type="ORF">VKT23_013457</name>
</gene>
<dbReference type="PANTHER" id="PTHR33112">
    <property type="entry name" value="DOMAIN PROTEIN, PUTATIVE-RELATED"/>
    <property type="match status" value="1"/>
</dbReference>
<feature type="compositionally biased region" description="Basic and acidic residues" evidence="1">
    <location>
        <begin position="199"/>
        <end position="216"/>
    </location>
</feature>
<feature type="region of interest" description="Disordered" evidence="1">
    <location>
        <begin position="196"/>
        <end position="217"/>
    </location>
</feature>
<dbReference type="EMBL" id="JBANRG010000036">
    <property type="protein sequence ID" value="KAK7449314.1"/>
    <property type="molecule type" value="Genomic_DNA"/>
</dbReference>
<dbReference type="Proteomes" id="UP001498398">
    <property type="component" value="Unassembled WGS sequence"/>
</dbReference>
<organism evidence="2 3">
    <name type="scientific">Marasmiellus scandens</name>
    <dbReference type="NCBI Taxonomy" id="2682957"/>
    <lineage>
        <taxon>Eukaryota</taxon>
        <taxon>Fungi</taxon>
        <taxon>Dikarya</taxon>
        <taxon>Basidiomycota</taxon>
        <taxon>Agaricomycotina</taxon>
        <taxon>Agaricomycetes</taxon>
        <taxon>Agaricomycetidae</taxon>
        <taxon>Agaricales</taxon>
        <taxon>Marasmiineae</taxon>
        <taxon>Omphalotaceae</taxon>
        <taxon>Marasmiellus</taxon>
    </lineage>
</organism>
<name>A0ABR1J638_9AGAR</name>
<proteinExistence type="predicted"/>
<keyword evidence="3" id="KW-1185">Reference proteome</keyword>
<sequence>MRDIFIKKFQVPEQEYHILLIQEFYRLIVEYRKRSFTFQSDKLAATAGLAQIVEQKLQGRDRYYAGLWDSNWTLGLYWGGNQNLIDCSSLNSTKKSTIPFMPSWSWASVIASHYYGFTGKGLRSFVTDVEPPQVENDQDRFIPREPLVLRFTVPFQFLSDTWTELPAHIDSGSTDLALLGFEKILRQHLYIEGNANESDTSRQKREENFRKTEYSQKHRPYPGQHFAVIRVLELKVFSHAGQFDSEHVLRTFFLVLESVEENPSWYRRVASLNLPRLFKHLQSPTMECEGRLVYEGEILEMVRDLPWQNRRIQLV</sequence>
<dbReference type="PANTHER" id="PTHR33112:SF16">
    <property type="entry name" value="HETEROKARYON INCOMPATIBILITY DOMAIN-CONTAINING PROTEIN"/>
    <property type="match status" value="1"/>
</dbReference>
<comment type="caution">
    <text evidence="2">The sequence shown here is derived from an EMBL/GenBank/DDBJ whole genome shotgun (WGS) entry which is preliminary data.</text>
</comment>
<evidence type="ECO:0000256" key="1">
    <source>
        <dbReference type="SAM" id="MobiDB-lite"/>
    </source>
</evidence>